<dbReference type="PANTHER" id="PTHR43085:SF57">
    <property type="entry name" value="CARBOHYDRATE KINASE PFKB DOMAIN-CONTAINING PROTEIN"/>
    <property type="match status" value="1"/>
</dbReference>
<comment type="caution">
    <text evidence="5">The sequence shown here is derived from an EMBL/GenBank/DDBJ whole genome shotgun (WGS) entry which is preliminary data.</text>
</comment>
<dbReference type="SUPFAM" id="SSF53613">
    <property type="entry name" value="Ribokinase-like"/>
    <property type="match status" value="1"/>
</dbReference>
<name>A0A5C6X7W2_9DELT</name>
<dbReference type="EMBL" id="VOSL01000039">
    <property type="protein sequence ID" value="TXD37933.1"/>
    <property type="molecule type" value="Genomic_DNA"/>
</dbReference>
<dbReference type="Pfam" id="PF00294">
    <property type="entry name" value="PfkB"/>
    <property type="match status" value="1"/>
</dbReference>
<comment type="similarity">
    <text evidence="1">Belongs to the carbohydrate kinase PfkB family.</text>
</comment>
<dbReference type="Proteomes" id="UP000321046">
    <property type="component" value="Unassembled WGS sequence"/>
</dbReference>
<dbReference type="PANTHER" id="PTHR43085">
    <property type="entry name" value="HEXOKINASE FAMILY MEMBER"/>
    <property type="match status" value="1"/>
</dbReference>
<organism evidence="5 6">
    <name type="scientific">Lujinxingia vulgaris</name>
    <dbReference type="NCBI Taxonomy" id="2600176"/>
    <lineage>
        <taxon>Bacteria</taxon>
        <taxon>Deltaproteobacteria</taxon>
        <taxon>Bradymonadales</taxon>
        <taxon>Lujinxingiaceae</taxon>
        <taxon>Lujinxingia</taxon>
    </lineage>
</organism>
<keyword evidence="2" id="KW-0808">Transferase</keyword>
<accession>A0A5C6X7W2</accession>
<dbReference type="InterPro" id="IPR029056">
    <property type="entry name" value="Ribokinase-like"/>
</dbReference>
<dbReference type="GO" id="GO:0016301">
    <property type="term" value="F:kinase activity"/>
    <property type="evidence" value="ECO:0007669"/>
    <property type="project" value="UniProtKB-KW"/>
</dbReference>
<evidence type="ECO:0000256" key="2">
    <source>
        <dbReference type="ARBA" id="ARBA00022679"/>
    </source>
</evidence>
<reference evidence="5 6" key="1">
    <citation type="submission" date="2019-08" db="EMBL/GenBank/DDBJ databases">
        <title>Bradymonadales sp. TMQ2.</title>
        <authorList>
            <person name="Liang Q."/>
        </authorList>
    </citation>
    <scope>NUCLEOTIDE SEQUENCE [LARGE SCALE GENOMIC DNA]</scope>
    <source>
        <strain evidence="5 6">TMQ2</strain>
    </source>
</reference>
<dbReference type="Gene3D" id="3.40.1190.20">
    <property type="match status" value="1"/>
</dbReference>
<feature type="domain" description="Carbohydrate kinase PfkB" evidence="4">
    <location>
        <begin position="213"/>
        <end position="294"/>
    </location>
</feature>
<evidence type="ECO:0000313" key="6">
    <source>
        <dbReference type="Proteomes" id="UP000321046"/>
    </source>
</evidence>
<dbReference type="InterPro" id="IPR011611">
    <property type="entry name" value="PfkB_dom"/>
</dbReference>
<keyword evidence="3 5" id="KW-0418">Kinase</keyword>
<evidence type="ECO:0000256" key="1">
    <source>
        <dbReference type="ARBA" id="ARBA00010688"/>
    </source>
</evidence>
<dbReference type="InterPro" id="IPR050306">
    <property type="entry name" value="PfkB_Carbo_kinase"/>
</dbReference>
<sequence length="319" mass="34028">MTPSAQNPGSTHRTLVVGHVTHDRYPGGFKAGGCAYYGAEVHRRLQGRTHLLSVVGEDFECDAALTDIAHTRAQRGQTTVFANYYPDDAPRVQLLEAIAPDVSPELCPAEWLDADLVHLAPVLGEVRLSDWLKARREVAKRGLVAINIQGWIKVGGAPVDDPSALESLHARGVAPGALQVVQKPWEVDAEAFRGVDIACLSEEDLIGQGDLLDRLLSVVPTVALTLGTRGSRIFQKGRTLEVGIFPTEAVDPTGAGDVFAATFTHHLMLGADPLDAARQASAASSIVIEGLGPSTLHRLEEAPARASHIPARTLHPMPA</sequence>
<dbReference type="OrthoDB" id="9776822at2"/>
<proteinExistence type="inferred from homology"/>
<dbReference type="RefSeq" id="WP_146974019.1">
    <property type="nucleotide sequence ID" value="NZ_VOSL01000039.1"/>
</dbReference>
<evidence type="ECO:0000259" key="4">
    <source>
        <dbReference type="Pfam" id="PF00294"/>
    </source>
</evidence>
<protein>
    <submittedName>
        <fullName evidence="5">Sugar kinase</fullName>
    </submittedName>
</protein>
<gene>
    <name evidence="5" type="ORF">FRC96_08215</name>
</gene>
<evidence type="ECO:0000313" key="5">
    <source>
        <dbReference type="EMBL" id="TXD37933.1"/>
    </source>
</evidence>
<dbReference type="AlphaFoldDB" id="A0A5C6X7W2"/>
<evidence type="ECO:0000256" key="3">
    <source>
        <dbReference type="ARBA" id="ARBA00022777"/>
    </source>
</evidence>